<comment type="caution">
    <text evidence="1">The sequence shown here is derived from an EMBL/GenBank/DDBJ whole genome shotgun (WGS) entry which is preliminary data.</text>
</comment>
<dbReference type="EMBL" id="CAJVPT010029727">
    <property type="protein sequence ID" value="CAG8691825.1"/>
    <property type="molecule type" value="Genomic_DNA"/>
</dbReference>
<evidence type="ECO:0000313" key="1">
    <source>
        <dbReference type="EMBL" id="CAG8691825.1"/>
    </source>
</evidence>
<dbReference type="Proteomes" id="UP000789525">
    <property type="component" value="Unassembled WGS sequence"/>
</dbReference>
<proteinExistence type="predicted"/>
<name>A0ACA9PA76_9GLOM</name>
<evidence type="ECO:0000313" key="2">
    <source>
        <dbReference type="Proteomes" id="UP000789525"/>
    </source>
</evidence>
<feature type="non-terminal residue" evidence="1">
    <location>
        <position position="1"/>
    </location>
</feature>
<gene>
    <name evidence="1" type="ORF">ACOLOM_LOCUS9860</name>
</gene>
<accession>A0ACA9PA76</accession>
<keyword evidence="2" id="KW-1185">Reference proteome</keyword>
<sequence>HPESNANAKEPVKLKSVLVSQLPQSTVQDDVKKLFKDDSIPGALTKDKKRIHGAEVTVNPAEKTTLWVTNFRDGMDDAEMRGMFEKYVLNGCSRLDINAECYQAAAQAALYLNGFEMEAGMKLTVLVSDPTRKKQRTDAGARELRVTGIVKSVTKADLEKLFGEVSSPFISPRFIFKPGPQHGELKDIRLLPAAGNNQTAFVEYETEEAAQGALALNNHMLKGRRLAVIMADSRPSRPGEEANSRSIRIKGVPSGTQEPILQQALEKVTSVVRLNLIPERNEAILEVENAAVAGKLLLEHPTITFNDQTLTLSEEVRSSAATTRGRGRGRGTFGLSHARQVERQAESVTSPPSSPEVVMGTPRGHRGGRARGGGKVGIGGSRAGIGMKSRKMDTDAGYEDAEMNDREPASASGPGAPAAAVTDRTPKSQADFRQMLGF</sequence>
<protein>
    <submittedName>
        <fullName evidence="1">1626_t:CDS:1</fullName>
    </submittedName>
</protein>
<reference evidence="1" key="1">
    <citation type="submission" date="2021-06" db="EMBL/GenBank/DDBJ databases">
        <authorList>
            <person name="Kallberg Y."/>
            <person name="Tangrot J."/>
            <person name="Rosling A."/>
        </authorList>
    </citation>
    <scope>NUCLEOTIDE SEQUENCE</scope>
    <source>
        <strain evidence="1">CL356</strain>
    </source>
</reference>
<organism evidence="1 2">
    <name type="scientific">Acaulospora colombiana</name>
    <dbReference type="NCBI Taxonomy" id="27376"/>
    <lineage>
        <taxon>Eukaryota</taxon>
        <taxon>Fungi</taxon>
        <taxon>Fungi incertae sedis</taxon>
        <taxon>Mucoromycota</taxon>
        <taxon>Glomeromycotina</taxon>
        <taxon>Glomeromycetes</taxon>
        <taxon>Diversisporales</taxon>
        <taxon>Acaulosporaceae</taxon>
        <taxon>Acaulospora</taxon>
    </lineage>
</organism>